<dbReference type="InterPro" id="IPR050678">
    <property type="entry name" value="DNA_Partitioning_ATPase"/>
</dbReference>
<organism evidence="5 6">
    <name type="scientific">Jiangella alkaliphila</name>
    <dbReference type="NCBI Taxonomy" id="419479"/>
    <lineage>
        <taxon>Bacteria</taxon>
        <taxon>Bacillati</taxon>
        <taxon>Actinomycetota</taxon>
        <taxon>Actinomycetes</taxon>
        <taxon>Jiangellales</taxon>
        <taxon>Jiangellaceae</taxon>
        <taxon>Jiangella</taxon>
    </lineage>
</organism>
<dbReference type="EMBL" id="LT629791">
    <property type="protein sequence ID" value="SDU70707.1"/>
    <property type="molecule type" value="Genomic_DNA"/>
</dbReference>
<dbReference type="Proteomes" id="UP000182977">
    <property type="component" value="Chromosome I"/>
</dbReference>
<evidence type="ECO:0000259" key="4">
    <source>
        <dbReference type="Pfam" id="PF13614"/>
    </source>
</evidence>
<sequence>MAPSNPDAAGVLPFDTEPELDLGPTRRPPVEFPKPKRLDHHGPARIVAMCNQKGGVGKTTTTINLGAALADYGRRVLLVDFDPQGALSVGLGLDAHDLELSIYNVLMDTSLRAADILQKTPIENMDLLPANIDLSAAEIQLVTEVGREQALGRILKPLVADYDVMLIDCQPSLGLLTVNALTAADGVIVPMECEYFALRGVALLQETIGKVRDRLNPELEIEGLLATRYDSRTVHGREVLSRLVEAFGDKVFHTVIGRTVRFPETTVAGLPITSFAPSSRGASAYRQLAREVLTRWEPARP</sequence>
<dbReference type="PANTHER" id="PTHR13696">
    <property type="entry name" value="P-LOOP CONTAINING NUCLEOSIDE TRIPHOSPHATE HYDROLASE"/>
    <property type="match status" value="1"/>
</dbReference>
<feature type="domain" description="AAA" evidence="4">
    <location>
        <begin position="45"/>
        <end position="221"/>
    </location>
</feature>
<evidence type="ECO:0000256" key="2">
    <source>
        <dbReference type="ARBA" id="ARBA00059092"/>
    </source>
</evidence>
<dbReference type="PANTHER" id="PTHR13696:SF99">
    <property type="entry name" value="COBYRINIC ACID AC-DIAMIDE SYNTHASE"/>
    <property type="match status" value="1"/>
</dbReference>
<comment type="function">
    <text evidence="2">May play a role in septum formation.</text>
</comment>
<feature type="region of interest" description="Disordered" evidence="3">
    <location>
        <begin position="1"/>
        <end position="38"/>
    </location>
</feature>
<dbReference type="CDD" id="cd02042">
    <property type="entry name" value="ParAB_family"/>
    <property type="match status" value="1"/>
</dbReference>
<protein>
    <submittedName>
        <fullName evidence="5">Chromosome partitioning protein</fullName>
    </submittedName>
</protein>
<dbReference type="Gene3D" id="3.40.50.300">
    <property type="entry name" value="P-loop containing nucleotide triphosphate hydrolases"/>
    <property type="match status" value="1"/>
</dbReference>
<comment type="similarity">
    <text evidence="1">Belongs to the ParA family.</text>
</comment>
<proteinExistence type="inferred from homology"/>
<evidence type="ECO:0000313" key="5">
    <source>
        <dbReference type="EMBL" id="SDU70707.1"/>
    </source>
</evidence>
<evidence type="ECO:0000313" key="6">
    <source>
        <dbReference type="Proteomes" id="UP000182977"/>
    </source>
</evidence>
<dbReference type="SUPFAM" id="SSF52540">
    <property type="entry name" value="P-loop containing nucleoside triphosphate hydrolases"/>
    <property type="match status" value="1"/>
</dbReference>
<name>A0A1H2KPV1_9ACTN</name>
<evidence type="ECO:0000256" key="3">
    <source>
        <dbReference type="SAM" id="MobiDB-lite"/>
    </source>
</evidence>
<keyword evidence="6" id="KW-1185">Reference proteome</keyword>
<dbReference type="InterPro" id="IPR025669">
    <property type="entry name" value="AAA_dom"/>
</dbReference>
<dbReference type="InterPro" id="IPR027417">
    <property type="entry name" value="P-loop_NTPase"/>
</dbReference>
<reference evidence="6" key="1">
    <citation type="submission" date="2016-10" db="EMBL/GenBank/DDBJ databases">
        <authorList>
            <person name="Varghese N."/>
            <person name="Submissions S."/>
        </authorList>
    </citation>
    <scope>NUCLEOTIDE SEQUENCE [LARGE SCALE GENOMIC DNA]</scope>
    <source>
        <strain evidence="6">DSM 45079</strain>
    </source>
</reference>
<dbReference type="STRING" id="419479.SAMN04488563_4105"/>
<evidence type="ECO:0000256" key="1">
    <source>
        <dbReference type="ARBA" id="ARBA00006976"/>
    </source>
</evidence>
<gene>
    <name evidence="5" type="ORF">SAMN04488563_4105</name>
</gene>
<dbReference type="FunFam" id="3.40.50.300:FF:000285">
    <property type="entry name" value="Sporulation initiation inhibitor Soj"/>
    <property type="match status" value="1"/>
</dbReference>
<dbReference type="RefSeq" id="WP_269149014.1">
    <property type="nucleotide sequence ID" value="NZ_KQ061231.1"/>
</dbReference>
<dbReference type="AlphaFoldDB" id="A0A1H2KPV1"/>
<accession>A0A1H2KPV1</accession>
<dbReference type="Pfam" id="PF13614">
    <property type="entry name" value="AAA_31"/>
    <property type="match status" value="1"/>
</dbReference>